<accession>A0AAV7PWR2</accession>
<reference evidence="2" key="1">
    <citation type="journal article" date="2022" name="bioRxiv">
        <title>Sequencing and chromosome-scale assembly of the giantPleurodeles waltlgenome.</title>
        <authorList>
            <person name="Brown T."/>
            <person name="Elewa A."/>
            <person name="Iarovenko S."/>
            <person name="Subramanian E."/>
            <person name="Araus A.J."/>
            <person name="Petzold A."/>
            <person name="Susuki M."/>
            <person name="Suzuki K.-i.T."/>
            <person name="Hayashi T."/>
            <person name="Toyoda A."/>
            <person name="Oliveira C."/>
            <person name="Osipova E."/>
            <person name="Leigh N.D."/>
            <person name="Simon A."/>
            <person name="Yun M.H."/>
        </authorList>
    </citation>
    <scope>NUCLEOTIDE SEQUENCE</scope>
    <source>
        <strain evidence="2">20211129_DDA</strain>
        <tissue evidence="2">Liver</tissue>
    </source>
</reference>
<protein>
    <submittedName>
        <fullName evidence="2">Uncharacterized protein</fullName>
    </submittedName>
</protein>
<comment type="caution">
    <text evidence="2">The sequence shown here is derived from an EMBL/GenBank/DDBJ whole genome shotgun (WGS) entry which is preliminary data.</text>
</comment>
<name>A0AAV7PWR2_PLEWA</name>
<dbReference type="AlphaFoldDB" id="A0AAV7PWR2"/>
<organism evidence="2 3">
    <name type="scientific">Pleurodeles waltl</name>
    <name type="common">Iberian ribbed newt</name>
    <dbReference type="NCBI Taxonomy" id="8319"/>
    <lineage>
        <taxon>Eukaryota</taxon>
        <taxon>Metazoa</taxon>
        <taxon>Chordata</taxon>
        <taxon>Craniata</taxon>
        <taxon>Vertebrata</taxon>
        <taxon>Euteleostomi</taxon>
        <taxon>Amphibia</taxon>
        <taxon>Batrachia</taxon>
        <taxon>Caudata</taxon>
        <taxon>Salamandroidea</taxon>
        <taxon>Salamandridae</taxon>
        <taxon>Pleurodelinae</taxon>
        <taxon>Pleurodeles</taxon>
    </lineage>
</organism>
<gene>
    <name evidence="2" type="ORF">NDU88_010016</name>
</gene>
<keyword evidence="3" id="KW-1185">Reference proteome</keyword>
<feature type="region of interest" description="Disordered" evidence="1">
    <location>
        <begin position="189"/>
        <end position="231"/>
    </location>
</feature>
<dbReference type="EMBL" id="JANPWB010000011">
    <property type="protein sequence ID" value="KAJ1131681.1"/>
    <property type="molecule type" value="Genomic_DNA"/>
</dbReference>
<sequence>MQCTPSPLTTRHLIGGASRTAPGSKDFFWQPMGQPSQLIHSSTSRPARASPGAVRVGALLTQPEYISVAVLVGALVLQTITGDQAMADSATRGEKRSCTEELLKALMVWMDAMDQTIASLWAQPAASSELAVRPKRASVPPSGAFPPVPKSVRGQKKVRESRMELSEQGQSVSVQAGVNLDCLAAPMIPQDQQATPPLVGPRHKGYATRGGGIQPGPQSNSTSKCTSANRK</sequence>
<evidence type="ECO:0000313" key="2">
    <source>
        <dbReference type="EMBL" id="KAJ1131681.1"/>
    </source>
</evidence>
<evidence type="ECO:0000256" key="1">
    <source>
        <dbReference type="SAM" id="MobiDB-lite"/>
    </source>
</evidence>
<feature type="region of interest" description="Disordered" evidence="1">
    <location>
        <begin position="137"/>
        <end position="170"/>
    </location>
</feature>
<dbReference type="Proteomes" id="UP001066276">
    <property type="component" value="Chromosome 7"/>
</dbReference>
<evidence type="ECO:0000313" key="3">
    <source>
        <dbReference type="Proteomes" id="UP001066276"/>
    </source>
</evidence>
<proteinExistence type="predicted"/>
<feature type="compositionally biased region" description="Polar residues" evidence="1">
    <location>
        <begin position="216"/>
        <end position="231"/>
    </location>
</feature>